<protein>
    <submittedName>
        <fullName evidence="1">Uncharacterized protein</fullName>
    </submittedName>
</protein>
<dbReference type="AlphaFoldDB" id="A0A5C4MWJ5"/>
<reference evidence="1 2" key="1">
    <citation type="submission" date="2019-06" db="EMBL/GenBank/DDBJ databases">
        <title>YIM 131921 draft genome.</title>
        <authorList>
            <person name="Jiang L."/>
        </authorList>
    </citation>
    <scope>NUCLEOTIDE SEQUENCE [LARGE SCALE GENOMIC DNA]</scope>
    <source>
        <strain evidence="1 2">YIM 131921</strain>
    </source>
</reference>
<evidence type="ECO:0000313" key="1">
    <source>
        <dbReference type="EMBL" id="TNC48746.1"/>
    </source>
</evidence>
<gene>
    <name evidence="1" type="ORF">FHG66_13095</name>
</gene>
<comment type="caution">
    <text evidence="1">The sequence shown here is derived from an EMBL/GenBank/DDBJ whole genome shotgun (WGS) entry which is preliminary data.</text>
</comment>
<sequence length="566" mass="61319">MIVYSDRSRTEDPRALVASLRQAIAAPHVEPSAHLVAAGVLEAGLVDMLSPEKDEEHPLARTCRSVVMDLAHAVRSDADSDRLASAAATLTAIEAGPLPTLVKVSEPEGFSFYALYPEMYAEAARRFLKAASPRYATVIGLRSIGTTLSAVVAAELEAAGVAVRTFTVRPRGHPFDRELRLGPRLKAALEAGASGHVLIVDEGPGISGSSFACVAEAALRAGCPEHRIALFPSWDSDGAGLRSERARDLWPRLARWTAGFEDVLLDSGRLVRPWGGGTLRDLSGGLWRALLASPDDEPAVQPQHERRKYLLTRDGNAPLFLKFAGLVERGRRALDRAEWQAEAGLAPAVRGLADGFLAYDAVQGTPLRPEDLDGALLAAMGGYLAFLRSGQARADVPRFEDILHMTRTNLAEGLGLEAAGRTGWMDRQRAAVLARPALACDGRMLPQEWLRTATGILKTDGIDHHDDHFWPGMQDIAWDLAGAAVEFGMGDAALDRLLEDYTERSGDRDVVTVLPFYTVAYLAYRLGYASLAAETLGGSMDGLRMAKDRDRYAARLRQELEREGRA</sequence>
<proteinExistence type="predicted"/>
<dbReference type="OrthoDB" id="7592571at2"/>
<accession>A0A5C4MWJ5</accession>
<dbReference type="RefSeq" id="WP_139077480.1">
    <property type="nucleotide sequence ID" value="NZ_VDFU01000015.1"/>
</dbReference>
<evidence type="ECO:0000313" key="2">
    <source>
        <dbReference type="Proteomes" id="UP000305887"/>
    </source>
</evidence>
<name>A0A5C4MWJ5_9RHOB</name>
<keyword evidence="2" id="KW-1185">Reference proteome</keyword>
<dbReference type="EMBL" id="VDFU01000015">
    <property type="protein sequence ID" value="TNC48746.1"/>
    <property type="molecule type" value="Genomic_DNA"/>
</dbReference>
<organism evidence="1 2">
    <name type="scientific">Rubellimicrobium rubrum</name>
    <dbReference type="NCBI Taxonomy" id="2585369"/>
    <lineage>
        <taxon>Bacteria</taxon>
        <taxon>Pseudomonadati</taxon>
        <taxon>Pseudomonadota</taxon>
        <taxon>Alphaproteobacteria</taxon>
        <taxon>Rhodobacterales</taxon>
        <taxon>Roseobacteraceae</taxon>
        <taxon>Rubellimicrobium</taxon>
    </lineage>
</organism>
<dbReference type="Proteomes" id="UP000305887">
    <property type="component" value="Unassembled WGS sequence"/>
</dbReference>